<gene>
    <name evidence="2" type="ORF">DAETH_29980</name>
</gene>
<name>A0ABN6RJZ1_9DEIO</name>
<proteinExistence type="predicted"/>
<accession>A0ABN6RJZ1</accession>
<feature type="region of interest" description="Disordered" evidence="1">
    <location>
        <begin position="149"/>
        <end position="171"/>
    </location>
</feature>
<sequence length="171" mass="19101">MSGYTPLGKAKLEELVRTWQALLGLNEWTIRLELVRFKRPWQSGDVKVDAVHRTALLLLSEEPFRDEEETIVHELVHVVLWPLDLAAMDLTEVTGPEGSAAREFARSAVFRALEPVTEQLTRALLRARGHQARPVCDVLEAEAAERAEFSRMDADAPGARGELAEPHQGEA</sequence>
<evidence type="ECO:0008006" key="4">
    <source>
        <dbReference type="Google" id="ProtNLM"/>
    </source>
</evidence>
<keyword evidence="3" id="KW-1185">Reference proteome</keyword>
<evidence type="ECO:0000313" key="3">
    <source>
        <dbReference type="Proteomes" id="UP001064971"/>
    </source>
</evidence>
<dbReference type="EMBL" id="AP026560">
    <property type="protein sequence ID" value="BDP43029.1"/>
    <property type="molecule type" value="Genomic_DNA"/>
</dbReference>
<dbReference type="RefSeq" id="WP_264775701.1">
    <property type="nucleotide sequence ID" value="NZ_AP026560.1"/>
</dbReference>
<dbReference type="Proteomes" id="UP001064971">
    <property type="component" value="Chromosome"/>
</dbReference>
<evidence type="ECO:0000313" key="2">
    <source>
        <dbReference type="EMBL" id="BDP43029.1"/>
    </source>
</evidence>
<evidence type="ECO:0000256" key="1">
    <source>
        <dbReference type="SAM" id="MobiDB-lite"/>
    </source>
</evidence>
<protein>
    <recommendedName>
        <fullName evidence="4">SprT-like domain-containing protein</fullName>
    </recommendedName>
</protein>
<reference evidence="2" key="1">
    <citation type="submission" date="2022-07" db="EMBL/GenBank/DDBJ databases">
        <title>Complete Genome Sequence of the Radioresistant Bacterium Deinococcus aetherius ST0316, Isolated from the Air Dust collected in Lower Stratosphere above Japan.</title>
        <authorList>
            <person name="Satoh K."/>
            <person name="Hagiwara K."/>
            <person name="Katsumata K."/>
            <person name="Kubo A."/>
            <person name="Yokobori S."/>
            <person name="Yamagishi A."/>
            <person name="Oono Y."/>
            <person name="Narumi I."/>
        </authorList>
    </citation>
    <scope>NUCLEOTIDE SEQUENCE</scope>
    <source>
        <strain evidence="2">ST0316</strain>
    </source>
</reference>
<organism evidence="2 3">
    <name type="scientific">Deinococcus aetherius</name>
    <dbReference type="NCBI Taxonomy" id="200252"/>
    <lineage>
        <taxon>Bacteria</taxon>
        <taxon>Thermotogati</taxon>
        <taxon>Deinococcota</taxon>
        <taxon>Deinococci</taxon>
        <taxon>Deinococcales</taxon>
        <taxon>Deinococcaceae</taxon>
        <taxon>Deinococcus</taxon>
    </lineage>
</organism>
<feature type="compositionally biased region" description="Basic and acidic residues" evidence="1">
    <location>
        <begin position="162"/>
        <end position="171"/>
    </location>
</feature>